<feature type="compositionally biased region" description="Basic residues" evidence="1">
    <location>
        <begin position="76"/>
        <end position="109"/>
    </location>
</feature>
<dbReference type="AlphaFoldDB" id="A0A1T2XN49"/>
<reference evidence="3 4" key="1">
    <citation type="submission" date="2017-01" db="EMBL/GenBank/DDBJ databases">
        <title>Genome analysis of Paenibacillus selenitrireducens ES3-24.</title>
        <authorList>
            <person name="Xu D."/>
            <person name="Yao R."/>
            <person name="Zheng S."/>
        </authorList>
    </citation>
    <scope>NUCLEOTIDE SEQUENCE [LARGE SCALE GENOMIC DNA]</scope>
    <source>
        <strain evidence="3 4">ES3-24</strain>
    </source>
</reference>
<keyword evidence="4" id="KW-1185">Reference proteome</keyword>
<evidence type="ECO:0000313" key="4">
    <source>
        <dbReference type="Proteomes" id="UP000190188"/>
    </source>
</evidence>
<protein>
    <recommendedName>
        <fullName evidence="5">Histone</fullName>
    </recommendedName>
</protein>
<accession>A0A1T2XN49</accession>
<gene>
    <name evidence="3" type="ORF">BVG16_02970</name>
</gene>
<feature type="signal peptide" evidence="2">
    <location>
        <begin position="1"/>
        <end position="27"/>
    </location>
</feature>
<evidence type="ECO:0000313" key="3">
    <source>
        <dbReference type="EMBL" id="OPA81294.1"/>
    </source>
</evidence>
<keyword evidence="2" id="KW-0732">Signal</keyword>
<evidence type="ECO:0008006" key="5">
    <source>
        <dbReference type="Google" id="ProtNLM"/>
    </source>
</evidence>
<feature type="chain" id="PRO_5012639773" description="Histone" evidence="2">
    <location>
        <begin position="28"/>
        <end position="127"/>
    </location>
</feature>
<sequence length="127" mass="13592">MKRLKKTLITLITAALMVVSAGTAAFAADAKTDPVKKAETKVVAKANTSANKTVITKQVPQKKAAPKNLTKVAKVTPKKTKKTAKVTAKHKIHKKHKVHHIAKKKKVAKKVTAAKPAAKSTKTTAKK</sequence>
<feature type="compositionally biased region" description="Low complexity" evidence="1">
    <location>
        <begin position="110"/>
        <end position="127"/>
    </location>
</feature>
<feature type="region of interest" description="Disordered" evidence="1">
    <location>
        <begin position="74"/>
        <end position="127"/>
    </location>
</feature>
<dbReference type="STRING" id="1324314.BVG16_02970"/>
<dbReference type="RefSeq" id="WP_078497025.1">
    <property type="nucleotide sequence ID" value="NZ_MSZX01000001.1"/>
</dbReference>
<proteinExistence type="predicted"/>
<evidence type="ECO:0000256" key="2">
    <source>
        <dbReference type="SAM" id="SignalP"/>
    </source>
</evidence>
<name>A0A1T2XN49_9BACL</name>
<organism evidence="3 4">
    <name type="scientific">Paenibacillus selenitireducens</name>
    <dbReference type="NCBI Taxonomy" id="1324314"/>
    <lineage>
        <taxon>Bacteria</taxon>
        <taxon>Bacillati</taxon>
        <taxon>Bacillota</taxon>
        <taxon>Bacilli</taxon>
        <taxon>Bacillales</taxon>
        <taxon>Paenibacillaceae</taxon>
        <taxon>Paenibacillus</taxon>
    </lineage>
</organism>
<dbReference type="Proteomes" id="UP000190188">
    <property type="component" value="Unassembled WGS sequence"/>
</dbReference>
<evidence type="ECO:0000256" key="1">
    <source>
        <dbReference type="SAM" id="MobiDB-lite"/>
    </source>
</evidence>
<comment type="caution">
    <text evidence="3">The sequence shown here is derived from an EMBL/GenBank/DDBJ whole genome shotgun (WGS) entry which is preliminary data.</text>
</comment>
<dbReference type="EMBL" id="MSZX01000001">
    <property type="protein sequence ID" value="OPA81294.1"/>
    <property type="molecule type" value="Genomic_DNA"/>
</dbReference>